<dbReference type="WBParaSite" id="ECPE_0000580201-mRNA-1">
    <property type="protein sequence ID" value="ECPE_0000580201-mRNA-1"/>
    <property type="gene ID" value="ECPE_0000580201"/>
</dbReference>
<organism evidence="3">
    <name type="scientific">Echinostoma caproni</name>
    <dbReference type="NCBI Taxonomy" id="27848"/>
    <lineage>
        <taxon>Eukaryota</taxon>
        <taxon>Metazoa</taxon>
        <taxon>Spiralia</taxon>
        <taxon>Lophotrochozoa</taxon>
        <taxon>Platyhelminthes</taxon>
        <taxon>Trematoda</taxon>
        <taxon>Digenea</taxon>
        <taxon>Plagiorchiida</taxon>
        <taxon>Echinostomata</taxon>
        <taxon>Echinostomatoidea</taxon>
        <taxon>Echinostomatidae</taxon>
        <taxon>Echinostoma</taxon>
    </lineage>
</organism>
<dbReference type="Proteomes" id="UP000272942">
    <property type="component" value="Unassembled WGS sequence"/>
</dbReference>
<dbReference type="EMBL" id="UZAN01042685">
    <property type="protein sequence ID" value="VDP76549.1"/>
    <property type="molecule type" value="Genomic_DNA"/>
</dbReference>
<protein>
    <submittedName>
        <fullName evidence="1 3">Uncharacterized protein</fullName>
    </submittedName>
</protein>
<evidence type="ECO:0000313" key="2">
    <source>
        <dbReference type="Proteomes" id="UP000272942"/>
    </source>
</evidence>
<name>A0A183AFQ4_9TREM</name>
<evidence type="ECO:0000313" key="1">
    <source>
        <dbReference type="EMBL" id="VDP76549.1"/>
    </source>
</evidence>
<reference evidence="1 2" key="2">
    <citation type="submission" date="2018-11" db="EMBL/GenBank/DDBJ databases">
        <authorList>
            <consortium name="Pathogen Informatics"/>
        </authorList>
    </citation>
    <scope>NUCLEOTIDE SEQUENCE [LARGE SCALE GENOMIC DNA]</scope>
    <source>
        <strain evidence="1 2">Egypt</strain>
    </source>
</reference>
<reference evidence="3" key="1">
    <citation type="submission" date="2016-06" db="UniProtKB">
        <authorList>
            <consortium name="WormBaseParasite"/>
        </authorList>
    </citation>
    <scope>IDENTIFICATION</scope>
</reference>
<keyword evidence="2" id="KW-1185">Reference proteome</keyword>
<evidence type="ECO:0000313" key="3">
    <source>
        <dbReference type="WBParaSite" id="ECPE_0000580201-mRNA-1"/>
    </source>
</evidence>
<dbReference type="AlphaFoldDB" id="A0A183AFQ4"/>
<proteinExistence type="predicted"/>
<gene>
    <name evidence="1" type="ORF">ECPE_LOCUS5789</name>
</gene>
<accession>A0A183AFQ4</accession>
<sequence>MNYYSGCLFLASQLRGTLRASASVVQRLSDPVRDSRSLIGIPSSVRITTITTTTMNWRFVMELPIIEQLNLQTSPSEVEEWVERFELRCSIRKYDTQNQSARFLTAGGRDLYTVMKNLPFPYTLAELLYESLK</sequence>